<dbReference type="InterPro" id="IPR015927">
    <property type="entry name" value="Peptidase_S24_S26A/B/C"/>
</dbReference>
<accession>A0A4R5RV97</accession>
<dbReference type="SUPFAM" id="SSF47413">
    <property type="entry name" value="lambda repressor-like DNA-binding domains"/>
    <property type="match status" value="1"/>
</dbReference>
<dbReference type="Gene3D" id="2.10.109.10">
    <property type="entry name" value="Umud Fragment, subunit A"/>
    <property type="match status" value="1"/>
</dbReference>
<sequence>MELKDRLKLARKNAHMTQKDLSIKAGVSQATISQLESGLMNSSTHLPAIAKALDVDAFWLQTGKEDSKQETLSRLLIPVDTWDEETPLNLDEVEIAFYKNLRLACGNGTIAEVREQDKSVLRVPRQLVDKLGVYRDKAFSALAEDDSMKPTINDGDIVFVDENRNYIKDGKVFAIEHGGLFRCKRLYNLPDGGVRIVSDNKEEYGEERLTKEQIIAQGFRVIGWIWKIDRIEVW</sequence>
<dbReference type="Gene3D" id="1.10.260.40">
    <property type="entry name" value="lambda repressor-like DNA-binding domains"/>
    <property type="match status" value="1"/>
</dbReference>
<dbReference type="SUPFAM" id="SSF51306">
    <property type="entry name" value="LexA/Signal peptidase"/>
    <property type="match status" value="1"/>
</dbReference>
<keyword evidence="3" id="KW-0804">Transcription</keyword>
<proteinExistence type="predicted"/>
<dbReference type="InterPro" id="IPR039418">
    <property type="entry name" value="LexA-like"/>
</dbReference>
<comment type="caution">
    <text evidence="4">The sequence shown here is derived from an EMBL/GenBank/DDBJ whole genome shotgun (WGS) entry which is preliminary data.</text>
</comment>
<dbReference type="Pfam" id="PF00717">
    <property type="entry name" value="Peptidase_S24"/>
    <property type="match status" value="1"/>
</dbReference>
<dbReference type="RefSeq" id="WP_000420592.1">
    <property type="nucleotide sequence ID" value="NZ_AP031588.1"/>
</dbReference>
<dbReference type="EMBL" id="WPIP01000195">
    <property type="protein sequence ID" value="MVM93357.1"/>
    <property type="molecule type" value="Genomic_DNA"/>
</dbReference>
<evidence type="ECO:0000256" key="1">
    <source>
        <dbReference type="ARBA" id="ARBA00023015"/>
    </source>
</evidence>
<dbReference type="CDD" id="cd06529">
    <property type="entry name" value="S24_LexA-like"/>
    <property type="match status" value="1"/>
</dbReference>
<gene>
    <name evidence="4" type="ORF">GNY86_17630</name>
</gene>
<evidence type="ECO:0000313" key="5">
    <source>
        <dbReference type="Proteomes" id="UP000439424"/>
    </source>
</evidence>
<dbReference type="Proteomes" id="UP000439424">
    <property type="component" value="Unassembled WGS sequence"/>
</dbReference>
<evidence type="ECO:0000313" key="4">
    <source>
        <dbReference type="EMBL" id="MVM93357.1"/>
    </source>
</evidence>
<name>A0A4R5RV97_ACIBA</name>
<evidence type="ECO:0000256" key="3">
    <source>
        <dbReference type="ARBA" id="ARBA00023163"/>
    </source>
</evidence>
<dbReference type="AlphaFoldDB" id="A0A4R5RV97"/>
<dbReference type="PANTHER" id="PTHR40661">
    <property type="match status" value="1"/>
</dbReference>
<dbReference type="CDD" id="cd00093">
    <property type="entry name" value="HTH_XRE"/>
    <property type="match status" value="1"/>
</dbReference>
<dbReference type="InterPro" id="IPR036286">
    <property type="entry name" value="LexA/Signal_pep-like_sf"/>
</dbReference>
<dbReference type="InterPro" id="IPR010982">
    <property type="entry name" value="Lambda_DNA-bd_dom_sf"/>
</dbReference>
<protein>
    <submittedName>
        <fullName evidence="4">Helix-turn-helix domain-containing protein</fullName>
    </submittedName>
</protein>
<reference evidence="4 5" key="1">
    <citation type="submission" date="2019-11" db="EMBL/GenBank/DDBJ databases">
        <title>Multidrug-resistant Acinetobacter baumannii moving toward extensively drug-resistant over fifteen years in South of Brazil.</title>
        <authorList>
            <person name="Fedrigo N.H."/>
            <person name="Cerdeira L."/>
            <person name="Fuga B."/>
            <person name="Marini P.V.B."/>
            <person name="Shinohara D.R."/>
            <person name="Carrara-Marroni F.E."/>
            <person name="Lincopan N."/>
            <person name="Tognim M.C.B."/>
        </authorList>
    </citation>
    <scope>NUCLEOTIDE SEQUENCE [LARGE SCALE GENOMIC DNA]</scope>
    <source>
        <strain evidence="4 5">Ac576</strain>
    </source>
</reference>
<dbReference type="SMART" id="SM00530">
    <property type="entry name" value="HTH_XRE"/>
    <property type="match status" value="1"/>
</dbReference>
<dbReference type="InterPro" id="IPR001387">
    <property type="entry name" value="Cro/C1-type_HTH"/>
</dbReference>
<evidence type="ECO:0000256" key="2">
    <source>
        <dbReference type="ARBA" id="ARBA00023125"/>
    </source>
</evidence>
<keyword evidence="1" id="KW-0805">Transcription regulation</keyword>
<keyword evidence="2" id="KW-0238">DNA-binding</keyword>
<dbReference type="GO" id="GO:0003677">
    <property type="term" value="F:DNA binding"/>
    <property type="evidence" value="ECO:0007669"/>
    <property type="project" value="UniProtKB-KW"/>
</dbReference>
<dbReference type="PROSITE" id="PS50943">
    <property type="entry name" value="HTH_CROC1"/>
    <property type="match status" value="1"/>
</dbReference>
<dbReference type="PANTHER" id="PTHR40661:SF2">
    <property type="entry name" value="HTH-TYPE TRANSCRIPTIONAL REGULATOR PRTR"/>
    <property type="match status" value="1"/>
</dbReference>
<organism evidence="4 5">
    <name type="scientific">Acinetobacter baumannii</name>
    <dbReference type="NCBI Taxonomy" id="470"/>
    <lineage>
        <taxon>Bacteria</taxon>
        <taxon>Pseudomonadati</taxon>
        <taxon>Pseudomonadota</taxon>
        <taxon>Gammaproteobacteria</taxon>
        <taxon>Moraxellales</taxon>
        <taxon>Moraxellaceae</taxon>
        <taxon>Acinetobacter</taxon>
        <taxon>Acinetobacter calcoaceticus/baumannii complex</taxon>
    </lineage>
</organism>
<dbReference type="Pfam" id="PF01381">
    <property type="entry name" value="HTH_3"/>
    <property type="match status" value="1"/>
</dbReference>